<comment type="caution">
    <text evidence="2">The sequence shown here is derived from an EMBL/GenBank/DDBJ whole genome shotgun (WGS) entry which is preliminary data.</text>
</comment>
<dbReference type="Gene3D" id="3.40.30.10">
    <property type="entry name" value="Glutaredoxin"/>
    <property type="match status" value="1"/>
</dbReference>
<dbReference type="InterPro" id="IPR036249">
    <property type="entry name" value="Thioredoxin-like_sf"/>
</dbReference>
<dbReference type="EMBL" id="JBHUHY010000016">
    <property type="protein sequence ID" value="MFD2188161.1"/>
    <property type="molecule type" value="Genomic_DNA"/>
</dbReference>
<dbReference type="RefSeq" id="WP_378321179.1">
    <property type="nucleotide sequence ID" value="NZ_JBHUHY010000016.1"/>
</dbReference>
<sequence length="490" mass="58071">MRCSWITYFTKISLLCYCFGSCTSPEENNREYTYFGGEIVNPNTNYVILSKGNGANDTIQLDRDNRFLHKIKNLEEGIYFFRHNPENQIVLIEKGDSILLRLNTLEFDESLVFTGDGARKNNFLIDMYLQNEIEREKLRRTELQLSPSYFKRNQDSLIKRKLKAYEKLTKKHELSTLAKKITQASFIFDYYTRHELYFHRRYGIGGLDSTKDLPESFFDYRKDINFNDEELKRLYSYNRYLNYYFTNSSLRDYNNEFSQYEGEIGSTVYKLDLVDSLVQNPYIKNNLLRRVTANFLLESKNDHDSNKVLNHYLSVSSNKKSQKELRKLNRAISRLRPNHPIPEQKLITANGEIIELTSLFNKPITALYFWSMDRKDHFIKSHEKASYLSALYPEIDFIAINTDDEQTKNWLKTIKRHHYNLGKEYEFKYPKCSSEELVIYNRNKVILVDKEGKIINAKADLFSSKLEKQLMKYSRLASLQNNKSYPINKK</sequence>
<dbReference type="InterPro" id="IPR013766">
    <property type="entry name" value="Thioredoxin_domain"/>
</dbReference>
<protein>
    <submittedName>
        <fullName evidence="2">TlpA family protein disulfide reductase</fullName>
    </submittedName>
</protein>
<keyword evidence="3" id="KW-1185">Reference proteome</keyword>
<dbReference type="Proteomes" id="UP001597344">
    <property type="component" value="Unassembled WGS sequence"/>
</dbReference>
<evidence type="ECO:0000313" key="2">
    <source>
        <dbReference type="EMBL" id="MFD2188161.1"/>
    </source>
</evidence>
<evidence type="ECO:0000259" key="1">
    <source>
        <dbReference type="PROSITE" id="PS51352"/>
    </source>
</evidence>
<evidence type="ECO:0000313" key="3">
    <source>
        <dbReference type="Proteomes" id="UP001597344"/>
    </source>
</evidence>
<organism evidence="2 3">
    <name type="scientific">Aquimarina celericrescens</name>
    <dbReference type="NCBI Taxonomy" id="1964542"/>
    <lineage>
        <taxon>Bacteria</taxon>
        <taxon>Pseudomonadati</taxon>
        <taxon>Bacteroidota</taxon>
        <taxon>Flavobacteriia</taxon>
        <taxon>Flavobacteriales</taxon>
        <taxon>Flavobacteriaceae</taxon>
        <taxon>Aquimarina</taxon>
    </lineage>
</organism>
<proteinExistence type="predicted"/>
<name>A0ABW5AZJ0_9FLAO</name>
<dbReference type="SUPFAM" id="SSF52833">
    <property type="entry name" value="Thioredoxin-like"/>
    <property type="match status" value="1"/>
</dbReference>
<dbReference type="PROSITE" id="PS51352">
    <property type="entry name" value="THIOREDOXIN_2"/>
    <property type="match status" value="1"/>
</dbReference>
<accession>A0ABW5AZJ0</accession>
<feature type="domain" description="Thioredoxin" evidence="1">
    <location>
        <begin position="335"/>
        <end position="481"/>
    </location>
</feature>
<gene>
    <name evidence="2" type="ORF">ACFSJT_15260</name>
</gene>
<reference evidence="3" key="1">
    <citation type="journal article" date="2019" name="Int. J. Syst. Evol. Microbiol.">
        <title>The Global Catalogue of Microorganisms (GCM) 10K type strain sequencing project: providing services to taxonomists for standard genome sequencing and annotation.</title>
        <authorList>
            <consortium name="The Broad Institute Genomics Platform"/>
            <consortium name="The Broad Institute Genome Sequencing Center for Infectious Disease"/>
            <person name="Wu L."/>
            <person name="Ma J."/>
        </authorList>
    </citation>
    <scope>NUCLEOTIDE SEQUENCE [LARGE SCALE GENOMIC DNA]</scope>
    <source>
        <strain evidence="3">DT92</strain>
    </source>
</reference>